<dbReference type="Proteomes" id="UP000661691">
    <property type="component" value="Unassembled WGS sequence"/>
</dbReference>
<dbReference type="PRINTS" id="PR00046">
    <property type="entry name" value="SIGMA70FCT"/>
</dbReference>
<dbReference type="NCBIfam" id="TIGR02885">
    <property type="entry name" value="spore_sigF"/>
    <property type="match status" value="1"/>
</dbReference>
<evidence type="ECO:0000256" key="1">
    <source>
        <dbReference type="ARBA" id="ARBA00007788"/>
    </source>
</evidence>
<organism evidence="10 11">
    <name type="scientific">Polycladospora coralii</name>
    <dbReference type="NCBI Taxonomy" id="2771432"/>
    <lineage>
        <taxon>Bacteria</taxon>
        <taxon>Bacillati</taxon>
        <taxon>Bacillota</taxon>
        <taxon>Bacilli</taxon>
        <taxon>Bacillales</taxon>
        <taxon>Thermoactinomycetaceae</taxon>
        <taxon>Polycladospora</taxon>
    </lineage>
</organism>
<proteinExistence type="inferred from homology"/>
<feature type="coiled-coil region" evidence="8">
    <location>
        <begin position="105"/>
        <end position="132"/>
    </location>
</feature>
<dbReference type="PROSITE" id="PS50943">
    <property type="entry name" value="HTH_CROC1"/>
    <property type="match status" value="1"/>
</dbReference>
<comment type="caution">
    <text evidence="10">The sequence shown here is derived from an EMBL/GenBank/DDBJ whole genome shotgun (WGS) entry which is preliminary data.</text>
</comment>
<dbReference type="Gene3D" id="1.10.10.10">
    <property type="entry name" value="Winged helix-like DNA-binding domain superfamily/Winged helix DNA-binding domain"/>
    <property type="match status" value="2"/>
</dbReference>
<dbReference type="InterPro" id="IPR007624">
    <property type="entry name" value="RNA_pol_sigma70_r3"/>
</dbReference>
<keyword evidence="4 7" id="KW-0731">Sigma factor</keyword>
<dbReference type="PROSITE" id="PS00715">
    <property type="entry name" value="SIGMA70_1"/>
    <property type="match status" value="1"/>
</dbReference>
<sequence length="255" mass="29670">MEADVRNNKHRHLSDNEVKKLIRASQDGDHEARDRLVNHNIRLVWSVVQRFLNRGYEPEDLFQIGCIGLLKAVDKFDLSYDVKFSTYAVPMIIGEIQRFLRDDGMVKVSRSLKELANKVRKTKDELSKKLNRAPTIHEIANEMKVDSEEIVFAQEANRAPTSIHETVFENDGDPITLMDQIADDTEKSWFDRIALKDSIGRLSEREQLIVYLRYYKDYTQSEVAERLSISQVQVSRLEKKIIARMREDFGKSIEP</sequence>
<keyword evidence="11" id="KW-1185">Reference proteome</keyword>
<comment type="function">
    <text evidence="7">Sigma factors are initiation factors that promote the attachment of RNA polymerase to specific initiation sites and are then released.</text>
</comment>
<evidence type="ECO:0000259" key="9">
    <source>
        <dbReference type="PROSITE" id="PS50943"/>
    </source>
</evidence>
<dbReference type="InterPro" id="IPR050239">
    <property type="entry name" value="Sigma-70_RNA_pol_init_factors"/>
</dbReference>
<dbReference type="GO" id="GO:0016987">
    <property type="term" value="F:sigma factor activity"/>
    <property type="evidence" value="ECO:0007669"/>
    <property type="project" value="UniProtKB-KW"/>
</dbReference>
<dbReference type="InterPro" id="IPR007627">
    <property type="entry name" value="RNA_pol_sigma70_r2"/>
</dbReference>
<evidence type="ECO:0000313" key="10">
    <source>
        <dbReference type="EMBL" id="MBD1372965.1"/>
    </source>
</evidence>
<keyword evidence="8" id="KW-0175">Coiled coil</keyword>
<dbReference type="SUPFAM" id="SSF88946">
    <property type="entry name" value="Sigma2 domain of RNA polymerase sigma factors"/>
    <property type="match status" value="1"/>
</dbReference>
<reference evidence="10" key="1">
    <citation type="submission" date="2020-09" db="EMBL/GenBank/DDBJ databases">
        <title>A novel bacterium of genus Hazenella, isolated from South China Sea.</title>
        <authorList>
            <person name="Huang H."/>
            <person name="Mo K."/>
            <person name="Hu Y."/>
        </authorList>
    </citation>
    <scope>NUCLEOTIDE SEQUENCE</scope>
    <source>
        <strain evidence="10">IB182357</strain>
    </source>
</reference>
<dbReference type="NCBIfam" id="TIGR02937">
    <property type="entry name" value="sigma70-ECF"/>
    <property type="match status" value="1"/>
</dbReference>
<dbReference type="Gene3D" id="1.20.120.1810">
    <property type="match status" value="1"/>
</dbReference>
<dbReference type="NCBIfam" id="NF004052">
    <property type="entry name" value="PRK05572.1"/>
    <property type="match status" value="1"/>
</dbReference>
<dbReference type="PANTHER" id="PTHR30603">
    <property type="entry name" value="RNA POLYMERASE SIGMA FACTOR RPO"/>
    <property type="match status" value="1"/>
</dbReference>
<dbReference type="InterPro" id="IPR036388">
    <property type="entry name" value="WH-like_DNA-bd_sf"/>
</dbReference>
<dbReference type="GO" id="GO:0003677">
    <property type="term" value="F:DNA binding"/>
    <property type="evidence" value="ECO:0007669"/>
    <property type="project" value="UniProtKB-KW"/>
</dbReference>
<dbReference type="GO" id="GO:0006352">
    <property type="term" value="P:DNA-templated transcription initiation"/>
    <property type="evidence" value="ECO:0007669"/>
    <property type="project" value="InterPro"/>
</dbReference>
<dbReference type="Pfam" id="PF04545">
    <property type="entry name" value="Sigma70_r4"/>
    <property type="match status" value="1"/>
</dbReference>
<dbReference type="EMBL" id="JACXAH010000015">
    <property type="protein sequence ID" value="MBD1372965.1"/>
    <property type="molecule type" value="Genomic_DNA"/>
</dbReference>
<dbReference type="SUPFAM" id="SSF88659">
    <property type="entry name" value="Sigma3 and sigma4 domains of RNA polymerase sigma factors"/>
    <property type="match status" value="2"/>
</dbReference>
<dbReference type="InterPro" id="IPR014236">
    <property type="entry name" value="RNA_pol_sigma-F"/>
</dbReference>
<protein>
    <recommendedName>
        <fullName evidence="7">RNA polymerase sigma factor</fullName>
    </recommendedName>
</protein>
<evidence type="ECO:0000256" key="5">
    <source>
        <dbReference type="ARBA" id="ARBA00023125"/>
    </source>
</evidence>
<dbReference type="PANTHER" id="PTHR30603:SF19">
    <property type="entry name" value="RNA POLYMERASE SIGMA-F FACTOR"/>
    <property type="match status" value="1"/>
</dbReference>
<dbReference type="CDD" id="cd06171">
    <property type="entry name" value="Sigma70_r4"/>
    <property type="match status" value="1"/>
</dbReference>
<dbReference type="Pfam" id="PF04539">
    <property type="entry name" value="Sigma70_r3"/>
    <property type="match status" value="1"/>
</dbReference>
<dbReference type="InterPro" id="IPR001387">
    <property type="entry name" value="Cro/C1-type_HTH"/>
</dbReference>
<dbReference type="InterPro" id="IPR014322">
    <property type="entry name" value="RNA_pol_sigma-B/F/G"/>
</dbReference>
<dbReference type="RefSeq" id="WP_191139753.1">
    <property type="nucleotide sequence ID" value="NZ_JACXAG020000004.1"/>
</dbReference>
<dbReference type="InterPro" id="IPR013325">
    <property type="entry name" value="RNA_pol_sigma_r2"/>
</dbReference>
<evidence type="ECO:0000256" key="2">
    <source>
        <dbReference type="ARBA" id="ARBA00022969"/>
    </source>
</evidence>
<evidence type="ECO:0000256" key="4">
    <source>
        <dbReference type="ARBA" id="ARBA00023082"/>
    </source>
</evidence>
<dbReference type="GO" id="GO:0030435">
    <property type="term" value="P:sporulation resulting in formation of a cellular spore"/>
    <property type="evidence" value="ECO:0007669"/>
    <property type="project" value="UniProtKB-KW"/>
</dbReference>
<comment type="similarity">
    <text evidence="1 7">Belongs to the sigma-70 factor family.</text>
</comment>
<dbReference type="Pfam" id="PF04542">
    <property type="entry name" value="Sigma70_r2"/>
    <property type="match status" value="1"/>
</dbReference>
<feature type="domain" description="HTH cro/C1-type" evidence="9">
    <location>
        <begin position="209"/>
        <end position="239"/>
    </location>
</feature>
<accession>A0A926NCP7</accession>
<dbReference type="InterPro" id="IPR000943">
    <property type="entry name" value="RNA_pol_sigma70"/>
</dbReference>
<evidence type="ECO:0000256" key="7">
    <source>
        <dbReference type="RuleBase" id="RU362124"/>
    </source>
</evidence>
<dbReference type="InterPro" id="IPR014284">
    <property type="entry name" value="RNA_pol_sigma-70_dom"/>
</dbReference>
<dbReference type="NCBIfam" id="TIGR02980">
    <property type="entry name" value="SigBFG"/>
    <property type="match status" value="1"/>
</dbReference>
<dbReference type="InterPro" id="IPR007630">
    <property type="entry name" value="RNA_pol_sigma70_r4"/>
</dbReference>
<name>A0A926NCP7_9BACL</name>
<evidence type="ECO:0000256" key="8">
    <source>
        <dbReference type="SAM" id="Coils"/>
    </source>
</evidence>
<keyword evidence="2" id="KW-0749">Sporulation</keyword>
<dbReference type="AlphaFoldDB" id="A0A926NCP7"/>
<evidence type="ECO:0000313" key="11">
    <source>
        <dbReference type="Proteomes" id="UP000661691"/>
    </source>
</evidence>
<dbReference type="PIRSF" id="PIRSF000770">
    <property type="entry name" value="RNA_pol_sigma-SigE/K"/>
    <property type="match status" value="1"/>
</dbReference>
<evidence type="ECO:0000256" key="6">
    <source>
        <dbReference type="ARBA" id="ARBA00023163"/>
    </source>
</evidence>
<keyword evidence="5 7" id="KW-0238">DNA-binding</keyword>
<gene>
    <name evidence="10" type="primary">sigF</name>
    <name evidence="10" type="ORF">IC620_11410</name>
</gene>
<dbReference type="InterPro" id="IPR013324">
    <property type="entry name" value="RNA_pol_sigma_r3/r4-like"/>
</dbReference>
<dbReference type="PROSITE" id="PS00716">
    <property type="entry name" value="SIGMA70_2"/>
    <property type="match status" value="1"/>
</dbReference>
<keyword evidence="6 7" id="KW-0804">Transcription</keyword>
<evidence type="ECO:0000256" key="3">
    <source>
        <dbReference type="ARBA" id="ARBA00023015"/>
    </source>
</evidence>
<keyword evidence="3 7" id="KW-0805">Transcription regulation</keyword>